<evidence type="ECO:0000256" key="1">
    <source>
        <dbReference type="ARBA" id="ARBA00022553"/>
    </source>
</evidence>
<dbReference type="Gene3D" id="3.40.50.2300">
    <property type="match status" value="1"/>
</dbReference>
<gene>
    <name evidence="4" type="ORF">FAM09_22535</name>
</gene>
<sequence>MKSLGIKVALIDDSPIIRNCMQDIISLWGYVVVLEAVNGKDLFRKLTKANAPDICITDINMPEMNGYETIAVLKEKWPEIKIIAFSIANNKKDEERALAAGAHAFVSKLSSITVLQKVLQSMKQPAKSGYK</sequence>
<feature type="domain" description="Response regulatory" evidence="3">
    <location>
        <begin position="7"/>
        <end position="123"/>
    </location>
</feature>
<name>A0A4S8HHU4_9BACT</name>
<dbReference type="InterPro" id="IPR058245">
    <property type="entry name" value="NreC/VraR/RcsB-like_REC"/>
</dbReference>
<organism evidence="4 5">
    <name type="scientific">Niastella caeni</name>
    <dbReference type="NCBI Taxonomy" id="2569763"/>
    <lineage>
        <taxon>Bacteria</taxon>
        <taxon>Pseudomonadati</taxon>
        <taxon>Bacteroidota</taxon>
        <taxon>Chitinophagia</taxon>
        <taxon>Chitinophagales</taxon>
        <taxon>Chitinophagaceae</taxon>
        <taxon>Niastella</taxon>
    </lineage>
</organism>
<dbReference type="GO" id="GO:0000160">
    <property type="term" value="P:phosphorelay signal transduction system"/>
    <property type="evidence" value="ECO:0007669"/>
    <property type="project" value="InterPro"/>
</dbReference>
<evidence type="ECO:0000259" key="3">
    <source>
        <dbReference type="PROSITE" id="PS50110"/>
    </source>
</evidence>
<evidence type="ECO:0000256" key="2">
    <source>
        <dbReference type="PROSITE-ProRule" id="PRU00169"/>
    </source>
</evidence>
<keyword evidence="5" id="KW-1185">Reference proteome</keyword>
<dbReference type="OrthoDB" id="9797341at2"/>
<comment type="caution">
    <text evidence="4">The sequence shown here is derived from an EMBL/GenBank/DDBJ whole genome shotgun (WGS) entry which is preliminary data.</text>
</comment>
<dbReference type="InterPro" id="IPR050595">
    <property type="entry name" value="Bact_response_regulator"/>
</dbReference>
<dbReference type="EMBL" id="STFF01000007">
    <property type="protein sequence ID" value="THU34778.1"/>
    <property type="molecule type" value="Genomic_DNA"/>
</dbReference>
<evidence type="ECO:0000313" key="4">
    <source>
        <dbReference type="EMBL" id="THU34778.1"/>
    </source>
</evidence>
<feature type="modified residue" description="4-aspartylphosphate" evidence="2">
    <location>
        <position position="58"/>
    </location>
</feature>
<dbReference type="AlphaFoldDB" id="A0A4S8HHU4"/>
<accession>A0A4S8HHU4</accession>
<evidence type="ECO:0000313" key="5">
    <source>
        <dbReference type="Proteomes" id="UP000306918"/>
    </source>
</evidence>
<dbReference type="InterPro" id="IPR011006">
    <property type="entry name" value="CheY-like_superfamily"/>
</dbReference>
<dbReference type="Proteomes" id="UP000306918">
    <property type="component" value="Unassembled WGS sequence"/>
</dbReference>
<keyword evidence="1 2" id="KW-0597">Phosphoprotein</keyword>
<dbReference type="SUPFAM" id="SSF52172">
    <property type="entry name" value="CheY-like"/>
    <property type="match status" value="1"/>
</dbReference>
<dbReference type="PANTHER" id="PTHR44591:SF23">
    <property type="entry name" value="CHEY SUBFAMILY"/>
    <property type="match status" value="1"/>
</dbReference>
<proteinExistence type="predicted"/>
<protein>
    <submittedName>
        <fullName evidence="4">Response regulator transcription factor</fullName>
    </submittedName>
</protein>
<dbReference type="Pfam" id="PF00072">
    <property type="entry name" value="Response_reg"/>
    <property type="match status" value="1"/>
</dbReference>
<dbReference type="PANTHER" id="PTHR44591">
    <property type="entry name" value="STRESS RESPONSE REGULATOR PROTEIN 1"/>
    <property type="match status" value="1"/>
</dbReference>
<dbReference type="CDD" id="cd17535">
    <property type="entry name" value="REC_NarL-like"/>
    <property type="match status" value="1"/>
</dbReference>
<reference evidence="4 5" key="1">
    <citation type="submission" date="2019-04" db="EMBL/GenBank/DDBJ databases">
        <title>Niastella caeni sp. nov., isolated from activated sludge.</title>
        <authorList>
            <person name="Sheng M."/>
        </authorList>
    </citation>
    <scope>NUCLEOTIDE SEQUENCE [LARGE SCALE GENOMIC DNA]</scope>
    <source>
        <strain evidence="4 5">HX-2-15</strain>
    </source>
</reference>
<dbReference type="InterPro" id="IPR001789">
    <property type="entry name" value="Sig_transdc_resp-reg_receiver"/>
</dbReference>
<dbReference type="RefSeq" id="WP_136579422.1">
    <property type="nucleotide sequence ID" value="NZ_STFF01000007.1"/>
</dbReference>
<dbReference type="PROSITE" id="PS50110">
    <property type="entry name" value="RESPONSE_REGULATORY"/>
    <property type="match status" value="1"/>
</dbReference>
<dbReference type="SMART" id="SM00448">
    <property type="entry name" value="REC"/>
    <property type="match status" value="1"/>
</dbReference>